<feature type="compositionally biased region" description="Acidic residues" evidence="1">
    <location>
        <begin position="290"/>
        <end position="302"/>
    </location>
</feature>
<evidence type="ECO:0000259" key="3">
    <source>
        <dbReference type="Pfam" id="PF20151"/>
    </source>
</evidence>
<feature type="transmembrane region" description="Helical" evidence="2">
    <location>
        <begin position="156"/>
        <end position="174"/>
    </location>
</feature>
<keyword evidence="2" id="KW-1133">Transmembrane helix</keyword>
<feature type="transmembrane region" description="Helical" evidence="2">
    <location>
        <begin position="12"/>
        <end position="32"/>
    </location>
</feature>
<name>A0AAD7U1G7_9APHY</name>
<dbReference type="InterPro" id="IPR045340">
    <property type="entry name" value="DUF6533"/>
</dbReference>
<accession>A0AAD7U1G7</accession>
<proteinExistence type="predicted"/>
<reference evidence="4" key="1">
    <citation type="submission" date="2022-11" db="EMBL/GenBank/DDBJ databases">
        <title>Genome Sequence of Cubamyces cubensis.</title>
        <authorList>
            <person name="Buettner E."/>
        </authorList>
    </citation>
    <scope>NUCLEOTIDE SEQUENCE</scope>
    <source>
        <strain evidence="4">MPL-01</strain>
    </source>
</reference>
<feature type="domain" description="DUF6533" evidence="3">
    <location>
        <begin position="18"/>
        <end position="62"/>
    </location>
</feature>
<evidence type="ECO:0000313" key="4">
    <source>
        <dbReference type="EMBL" id="KAJ8495257.1"/>
    </source>
</evidence>
<dbReference type="EMBL" id="JAPEVG010000026">
    <property type="protein sequence ID" value="KAJ8495257.1"/>
    <property type="molecule type" value="Genomic_DNA"/>
</dbReference>
<sequence length="302" mass="33352">MSNPPAVSEVEATATTNYCIASAAALLIYYYLTTLDQEFKHYSKRKLTLATLLYITNRYIPMVYNVYTSPWVPGSSQEKICTAEAGIEIGLETLQYFPWAIFSALRTYALQRKLYWAAVVLVLSLAPVIVNGALKRFVFEFAYECRVAHKPLIGPVLARVPVIIADIIVIYVTWKTQYKTYGLRKDLPTPIRLTTVLLRDGTIYFVLTAILVSKFLNDLHEAADKISGPESLSSVSDLEFRIVGSINASLPAPSDDGTPDEAEEGGRENSEGPEPEDGQNSEAVSSSAELEIEEVPQGEAEV</sequence>
<dbReference type="Pfam" id="PF20151">
    <property type="entry name" value="DUF6533"/>
    <property type="match status" value="1"/>
</dbReference>
<evidence type="ECO:0000313" key="5">
    <source>
        <dbReference type="Proteomes" id="UP001215151"/>
    </source>
</evidence>
<dbReference type="AlphaFoldDB" id="A0AAD7U1G7"/>
<keyword evidence="5" id="KW-1185">Reference proteome</keyword>
<feature type="region of interest" description="Disordered" evidence="1">
    <location>
        <begin position="248"/>
        <end position="302"/>
    </location>
</feature>
<protein>
    <recommendedName>
        <fullName evidence="3">DUF6533 domain-containing protein</fullName>
    </recommendedName>
</protein>
<keyword evidence="2" id="KW-0812">Transmembrane</keyword>
<keyword evidence="2" id="KW-0472">Membrane</keyword>
<evidence type="ECO:0000256" key="2">
    <source>
        <dbReference type="SAM" id="Phobius"/>
    </source>
</evidence>
<organism evidence="4 5">
    <name type="scientific">Trametes cubensis</name>
    <dbReference type="NCBI Taxonomy" id="1111947"/>
    <lineage>
        <taxon>Eukaryota</taxon>
        <taxon>Fungi</taxon>
        <taxon>Dikarya</taxon>
        <taxon>Basidiomycota</taxon>
        <taxon>Agaricomycotina</taxon>
        <taxon>Agaricomycetes</taxon>
        <taxon>Polyporales</taxon>
        <taxon>Polyporaceae</taxon>
        <taxon>Trametes</taxon>
    </lineage>
</organism>
<feature type="transmembrane region" description="Helical" evidence="2">
    <location>
        <begin position="114"/>
        <end position="134"/>
    </location>
</feature>
<dbReference type="Proteomes" id="UP001215151">
    <property type="component" value="Unassembled WGS sequence"/>
</dbReference>
<comment type="caution">
    <text evidence="4">The sequence shown here is derived from an EMBL/GenBank/DDBJ whole genome shotgun (WGS) entry which is preliminary data.</text>
</comment>
<evidence type="ECO:0000256" key="1">
    <source>
        <dbReference type="SAM" id="MobiDB-lite"/>
    </source>
</evidence>
<gene>
    <name evidence="4" type="ORF">ONZ51_g1793</name>
</gene>